<dbReference type="PANTHER" id="PTHR43884:SF20">
    <property type="entry name" value="ACYL-COA DEHYDROGENASE FADE28"/>
    <property type="match status" value="1"/>
</dbReference>
<dbReference type="CDD" id="cd00567">
    <property type="entry name" value="ACAD"/>
    <property type="match status" value="1"/>
</dbReference>
<proteinExistence type="inferred from homology"/>
<dbReference type="InterPro" id="IPR036250">
    <property type="entry name" value="AcylCo_DH-like_C"/>
</dbReference>
<dbReference type="Pfam" id="PF02771">
    <property type="entry name" value="Acyl-CoA_dh_N"/>
    <property type="match status" value="1"/>
</dbReference>
<comment type="cofactor">
    <cofactor evidence="1 6">
        <name>FAD</name>
        <dbReference type="ChEBI" id="CHEBI:57692"/>
    </cofactor>
</comment>
<evidence type="ECO:0000256" key="6">
    <source>
        <dbReference type="RuleBase" id="RU362125"/>
    </source>
</evidence>
<dbReference type="AlphaFoldDB" id="A0A7W6BQ42"/>
<dbReference type="SUPFAM" id="SSF56645">
    <property type="entry name" value="Acyl-CoA dehydrogenase NM domain-like"/>
    <property type="match status" value="1"/>
</dbReference>
<evidence type="ECO:0000256" key="3">
    <source>
        <dbReference type="ARBA" id="ARBA00022630"/>
    </source>
</evidence>
<dbReference type="PANTHER" id="PTHR43884">
    <property type="entry name" value="ACYL-COA DEHYDROGENASE"/>
    <property type="match status" value="1"/>
</dbReference>
<evidence type="ECO:0000313" key="11">
    <source>
        <dbReference type="Proteomes" id="UP000571950"/>
    </source>
</evidence>
<keyword evidence="5 6" id="KW-0560">Oxidoreductase</keyword>
<keyword evidence="11" id="KW-1185">Reference proteome</keyword>
<dbReference type="InterPro" id="IPR013786">
    <property type="entry name" value="AcylCoA_DH/ox_N"/>
</dbReference>
<dbReference type="InterPro" id="IPR037069">
    <property type="entry name" value="AcylCoA_DH/ox_N_sf"/>
</dbReference>
<dbReference type="GO" id="GO:0003995">
    <property type="term" value="F:acyl-CoA dehydrogenase activity"/>
    <property type="evidence" value="ECO:0007669"/>
    <property type="project" value="TreeGrafter"/>
</dbReference>
<dbReference type="EMBL" id="JACIDT010000004">
    <property type="protein sequence ID" value="MBB3925809.1"/>
    <property type="molecule type" value="Genomic_DNA"/>
</dbReference>
<comment type="caution">
    <text evidence="10">The sequence shown here is derived from an EMBL/GenBank/DDBJ whole genome shotgun (WGS) entry which is preliminary data.</text>
</comment>
<accession>A0A7W6BQ42</accession>
<feature type="domain" description="Acyl-CoA dehydrogenase/oxidase C-terminal" evidence="7">
    <location>
        <begin position="215"/>
        <end position="349"/>
    </location>
</feature>
<dbReference type="Pfam" id="PF02770">
    <property type="entry name" value="Acyl-CoA_dh_M"/>
    <property type="match status" value="1"/>
</dbReference>
<protein>
    <submittedName>
        <fullName evidence="10">Alkylation response protein AidB-like acyl-CoA dehydrogenase</fullName>
    </submittedName>
</protein>
<comment type="similarity">
    <text evidence="2 6">Belongs to the acyl-CoA dehydrogenase family.</text>
</comment>
<dbReference type="InterPro" id="IPR009100">
    <property type="entry name" value="AcylCoA_DH/oxidase_NM_dom_sf"/>
</dbReference>
<dbReference type="Proteomes" id="UP000571950">
    <property type="component" value="Unassembled WGS sequence"/>
</dbReference>
<evidence type="ECO:0000259" key="8">
    <source>
        <dbReference type="Pfam" id="PF02770"/>
    </source>
</evidence>
<gene>
    <name evidence="10" type="ORF">GGR43_001524</name>
</gene>
<keyword evidence="3 6" id="KW-0285">Flavoprotein</keyword>
<dbReference type="InterPro" id="IPR046373">
    <property type="entry name" value="Acyl-CoA_Oxase/DH_mid-dom_sf"/>
</dbReference>
<evidence type="ECO:0000256" key="2">
    <source>
        <dbReference type="ARBA" id="ARBA00009347"/>
    </source>
</evidence>
<evidence type="ECO:0000256" key="4">
    <source>
        <dbReference type="ARBA" id="ARBA00022827"/>
    </source>
</evidence>
<keyword evidence="4 6" id="KW-0274">FAD</keyword>
<feature type="domain" description="Acyl-CoA dehydrogenase/oxidase N-terminal" evidence="9">
    <location>
        <begin position="6"/>
        <end position="112"/>
    </location>
</feature>
<dbReference type="Pfam" id="PF00441">
    <property type="entry name" value="Acyl-CoA_dh_1"/>
    <property type="match status" value="1"/>
</dbReference>
<evidence type="ECO:0000313" key="10">
    <source>
        <dbReference type="EMBL" id="MBB3925809.1"/>
    </source>
</evidence>
<evidence type="ECO:0000256" key="1">
    <source>
        <dbReference type="ARBA" id="ARBA00001974"/>
    </source>
</evidence>
<organism evidence="10 11">
    <name type="scientific">Sphingobium jiangsuense</name>
    <dbReference type="NCBI Taxonomy" id="870476"/>
    <lineage>
        <taxon>Bacteria</taxon>
        <taxon>Pseudomonadati</taxon>
        <taxon>Pseudomonadota</taxon>
        <taxon>Alphaproteobacteria</taxon>
        <taxon>Sphingomonadales</taxon>
        <taxon>Sphingomonadaceae</taxon>
        <taxon>Sphingobium</taxon>
    </lineage>
</organism>
<dbReference type="RefSeq" id="WP_188071358.1">
    <property type="nucleotide sequence ID" value="NZ_JACIDT010000004.1"/>
</dbReference>
<evidence type="ECO:0000256" key="5">
    <source>
        <dbReference type="ARBA" id="ARBA00023002"/>
    </source>
</evidence>
<dbReference type="Gene3D" id="2.40.110.10">
    <property type="entry name" value="Butyryl-CoA Dehydrogenase, subunit A, domain 2"/>
    <property type="match status" value="1"/>
</dbReference>
<evidence type="ECO:0000259" key="9">
    <source>
        <dbReference type="Pfam" id="PF02771"/>
    </source>
</evidence>
<evidence type="ECO:0000259" key="7">
    <source>
        <dbReference type="Pfam" id="PF00441"/>
    </source>
</evidence>
<feature type="domain" description="Acyl-CoA oxidase/dehydrogenase middle" evidence="8">
    <location>
        <begin position="129"/>
        <end position="184"/>
    </location>
</feature>
<dbReference type="InterPro" id="IPR006091">
    <property type="entry name" value="Acyl-CoA_Oxase/DH_mid-dom"/>
</dbReference>
<reference evidence="10 11" key="1">
    <citation type="submission" date="2020-08" db="EMBL/GenBank/DDBJ databases">
        <title>Genomic Encyclopedia of Type Strains, Phase IV (KMG-IV): sequencing the most valuable type-strain genomes for metagenomic binning, comparative biology and taxonomic classification.</title>
        <authorList>
            <person name="Goeker M."/>
        </authorList>
    </citation>
    <scope>NUCLEOTIDE SEQUENCE [LARGE SCALE GENOMIC DNA]</scope>
    <source>
        <strain evidence="10 11">DSM 26189</strain>
    </source>
</reference>
<dbReference type="SUPFAM" id="SSF47203">
    <property type="entry name" value="Acyl-CoA dehydrogenase C-terminal domain-like"/>
    <property type="match status" value="1"/>
</dbReference>
<dbReference type="Gene3D" id="1.20.140.10">
    <property type="entry name" value="Butyryl-CoA Dehydrogenase, subunit A, domain 3"/>
    <property type="match status" value="1"/>
</dbReference>
<dbReference type="Gene3D" id="1.10.540.10">
    <property type="entry name" value="Acyl-CoA dehydrogenase/oxidase, N-terminal domain"/>
    <property type="match status" value="1"/>
</dbReference>
<dbReference type="InterPro" id="IPR009075">
    <property type="entry name" value="AcylCo_DH/oxidase_C"/>
</dbReference>
<sequence>MTVSADDLQMLEDTARLWVRENAPARAGLGRDPALGPAQWRAAAEMGWAAAAVPEEAGGAGFGFTGLGALLGEIGREIADMPLLANGIAAALVARHGSDKARADILPGLLGGQLRAALAIGEGAHHGSALATTARQQDGGWVLEGRKSWVAGGADADVLLVAARGDRPMLFLADGKAVKVEAIDSVDGRAFAHVLLDGVAVAEDALLVGNGDLVAHATGLARIGLAAEMVGAGERALEIIVDYLKTREQFGRKIGSFQALQHRAALMLVDLELARSCVQAALAAADEEREDLEELAILAKYMAGEAIHLISTEMVQMHGGIGMTAEHVAGNYIKWARVSEALLGGNALLAERYATIRGY</sequence>
<name>A0A7W6BQ42_9SPHN</name>
<dbReference type="GO" id="GO:0050660">
    <property type="term" value="F:flavin adenine dinucleotide binding"/>
    <property type="evidence" value="ECO:0007669"/>
    <property type="project" value="InterPro"/>
</dbReference>